<dbReference type="SMART" id="SM00228">
    <property type="entry name" value="PDZ"/>
    <property type="match status" value="1"/>
</dbReference>
<keyword evidence="2 5" id="KW-0645">Protease</keyword>
<dbReference type="AlphaFoldDB" id="A0A518CKF0"/>
<evidence type="ECO:0000313" key="6">
    <source>
        <dbReference type="Proteomes" id="UP000317178"/>
    </source>
</evidence>
<evidence type="ECO:0000256" key="3">
    <source>
        <dbReference type="ARBA" id="ARBA00022801"/>
    </source>
</evidence>
<name>A0A518CKF0_9PLAN</name>
<dbReference type="InterPro" id="IPR001940">
    <property type="entry name" value="Peptidase_S1C"/>
</dbReference>
<evidence type="ECO:0000259" key="4">
    <source>
        <dbReference type="SMART" id="SM00228"/>
    </source>
</evidence>
<dbReference type="SUPFAM" id="SSF50156">
    <property type="entry name" value="PDZ domain-like"/>
    <property type="match status" value="1"/>
</dbReference>
<gene>
    <name evidence="5" type="primary">mucD_2</name>
    <name evidence="5" type="ORF">Pla110_14170</name>
</gene>
<dbReference type="Gene3D" id="2.40.10.120">
    <property type="match status" value="1"/>
</dbReference>
<keyword evidence="6" id="KW-1185">Reference proteome</keyword>
<evidence type="ECO:0000256" key="1">
    <source>
        <dbReference type="ARBA" id="ARBA00010541"/>
    </source>
</evidence>
<dbReference type="Pfam" id="PF13180">
    <property type="entry name" value="PDZ_2"/>
    <property type="match status" value="1"/>
</dbReference>
<sequence length="358" mass="39242">MKQQFRFHLLMTLTLALTLILTLGVILPFTASQSARAENRLSPVINKILPCMVKIFGAGGISSLESYGTGFLISSDGHFVTVWSHVLDTDRVRVVLADGQRLTAQIVDFDPHRDLALLKLDGDFNDLPHINLEEITTANVGTRVLAFSNMFKVATGNEPVSVMHGVIASRTELEARRGSYEVPFAGPVYIVDAPTNNSGAAGGVLTDYQGQVIAMIGKELRNSETNTWVHYAMPIEGIAKAATAMKAGNYDGREGDPLNEPVDPKSRIKTRDLGFILVPDVVARTPAYVDRVLSETPAAEVGIQPDDLILFINDQIVPSIEDVMQVMARLEEFDDVKIILRRGDQILTLEFSVPVRED</sequence>
<dbReference type="Pfam" id="PF13365">
    <property type="entry name" value="Trypsin_2"/>
    <property type="match status" value="1"/>
</dbReference>
<comment type="similarity">
    <text evidence="1">Belongs to the peptidase S1C family.</text>
</comment>
<dbReference type="PANTHER" id="PTHR22939:SF129">
    <property type="entry name" value="SERINE PROTEASE HTRA2, MITOCHONDRIAL"/>
    <property type="match status" value="1"/>
</dbReference>
<evidence type="ECO:0000313" key="5">
    <source>
        <dbReference type="EMBL" id="QDU79703.1"/>
    </source>
</evidence>
<dbReference type="Proteomes" id="UP000317178">
    <property type="component" value="Chromosome"/>
</dbReference>
<dbReference type="SUPFAM" id="SSF50494">
    <property type="entry name" value="Trypsin-like serine proteases"/>
    <property type="match status" value="1"/>
</dbReference>
<dbReference type="Gene3D" id="2.30.42.10">
    <property type="match status" value="1"/>
</dbReference>
<dbReference type="PRINTS" id="PR00834">
    <property type="entry name" value="PROTEASES2C"/>
</dbReference>
<protein>
    <submittedName>
        <fullName evidence="5">Putative periplasmic serine endoprotease DegP-like</fullName>
        <ecNumber evidence="5">3.4.21.107</ecNumber>
    </submittedName>
</protein>
<reference evidence="5 6" key="1">
    <citation type="submission" date="2019-02" db="EMBL/GenBank/DDBJ databases">
        <title>Deep-cultivation of Planctomycetes and their phenomic and genomic characterization uncovers novel biology.</title>
        <authorList>
            <person name="Wiegand S."/>
            <person name="Jogler M."/>
            <person name="Boedeker C."/>
            <person name="Pinto D."/>
            <person name="Vollmers J."/>
            <person name="Rivas-Marin E."/>
            <person name="Kohn T."/>
            <person name="Peeters S.H."/>
            <person name="Heuer A."/>
            <person name="Rast P."/>
            <person name="Oberbeckmann S."/>
            <person name="Bunk B."/>
            <person name="Jeske O."/>
            <person name="Meyerdierks A."/>
            <person name="Storesund J.E."/>
            <person name="Kallscheuer N."/>
            <person name="Luecker S."/>
            <person name="Lage O.M."/>
            <person name="Pohl T."/>
            <person name="Merkel B.J."/>
            <person name="Hornburger P."/>
            <person name="Mueller R.-W."/>
            <person name="Bruemmer F."/>
            <person name="Labrenz M."/>
            <person name="Spormann A.M."/>
            <person name="Op den Camp H."/>
            <person name="Overmann J."/>
            <person name="Amann R."/>
            <person name="Jetten M.S.M."/>
            <person name="Mascher T."/>
            <person name="Medema M.H."/>
            <person name="Devos D.P."/>
            <person name="Kaster A.-K."/>
            <person name="Ovreas L."/>
            <person name="Rohde M."/>
            <person name="Galperin M.Y."/>
            <person name="Jogler C."/>
        </authorList>
    </citation>
    <scope>NUCLEOTIDE SEQUENCE [LARGE SCALE GENOMIC DNA]</scope>
    <source>
        <strain evidence="5 6">Pla110</strain>
    </source>
</reference>
<dbReference type="InterPro" id="IPR009003">
    <property type="entry name" value="Peptidase_S1_PA"/>
</dbReference>
<keyword evidence="3 5" id="KW-0378">Hydrolase</keyword>
<dbReference type="GO" id="GO:0004252">
    <property type="term" value="F:serine-type endopeptidase activity"/>
    <property type="evidence" value="ECO:0007669"/>
    <property type="project" value="InterPro"/>
</dbReference>
<dbReference type="InterPro" id="IPR001478">
    <property type="entry name" value="PDZ"/>
</dbReference>
<accession>A0A518CKF0</accession>
<dbReference type="PANTHER" id="PTHR22939">
    <property type="entry name" value="SERINE PROTEASE FAMILY S1C HTRA-RELATED"/>
    <property type="match status" value="1"/>
</dbReference>
<dbReference type="OrthoDB" id="264239at2"/>
<dbReference type="InterPro" id="IPR036034">
    <property type="entry name" value="PDZ_sf"/>
</dbReference>
<evidence type="ECO:0000256" key="2">
    <source>
        <dbReference type="ARBA" id="ARBA00022670"/>
    </source>
</evidence>
<organism evidence="5 6">
    <name type="scientific">Polystyrenella longa</name>
    <dbReference type="NCBI Taxonomy" id="2528007"/>
    <lineage>
        <taxon>Bacteria</taxon>
        <taxon>Pseudomonadati</taxon>
        <taxon>Planctomycetota</taxon>
        <taxon>Planctomycetia</taxon>
        <taxon>Planctomycetales</taxon>
        <taxon>Planctomycetaceae</taxon>
        <taxon>Polystyrenella</taxon>
    </lineage>
</organism>
<dbReference type="EC" id="3.4.21.107" evidence="5"/>
<dbReference type="EMBL" id="CP036281">
    <property type="protein sequence ID" value="QDU79703.1"/>
    <property type="molecule type" value="Genomic_DNA"/>
</dbReference>
<feature type="domain" description="PDZ" evidence="4">
    <location>
        <begin position="271"/>
        <end position="344"/>
    </location>
</feature>
<proteinExistence type="inferred from homology"/>
<dbReference type="GO" id="GO:0006508">
    <property type="term" value="P:proteolysis"/>
    <property type="evidence" value="ECO:0007669"/>
    <property type="project" value="UniProtKB-KW"/>
</dbReference>
<dbReference type="RefSeq" id="WP_144994522.1">
    <property type="nucleotide sequence ID" value="NZ_CP036281.1"/>
</dbReference>
<dbReference type="KEGG" id="plon:Pla110_14170"/>